<protein>
    <submittedName>
        <fullName evidence="2">Uncharacterized protein</fullName>
    </submittedName>
</protein>
<keyword evidence="3" id="KW-1185">Reference proteome</keyword>
<accession>A0AA40BKZ9</accession>
<organism evidence="2 3">
    <name type="scientific">Apiosordaria backusii</name>
    <dbReference type="NCBI Taxonomy" id="314023"/>
    <lineage>
        <taxon>Eukaryota</taxon>
        <taxon>Fungi</taxon>
        <taxon>Dikarya</taxon>
        <taxon>Ascomycota</taxon>
        <taxon>Pezizomycotina</taxon>
        <taxon>Sordariomycetes</taxon>
        <taxon>Sordariomycetidae</taxon>
        <taxon>Sordariales</taxon>
        <taxon>Lasiosphaeriaceae</taxon>
        <taxon>Apiosordaria</taxon>
    </lineage>
</organism>
<evidence type="ECO:0000313" key="2">
    <source>
        <dbReference type="EMBL" id="KAK0736150.1"/>
    </source>
</evidence>
<reference evidence="2" key="1">
    <citation type="submission" date="2023-06" db="EMBL/GenBank/DDBJ databases">
        <title>Genome-scale phylogeny and comparative genomics of the fungal order Sordariales.</title>
        <authorList>
            <consortium name="Lawrence Berkeley National Laboratory"/>
            <person name="Hensen N."/>
            <person name="Bonometti L."/>
            <person name="Westerberg I."/>
            <person name="Brannstrom I.O."/>
            <person name="Guillou S."/>
            <person name="Cros-Aarteil S."/>
            <person name="Calhoun S."/>
            <person name="Haridas S."/>
            <person name="Kuo A."/>
            <person name="Mondo S."/>
            <person name="Pangilinan J."/>
            <person name="Riley R."/>
            <person name="Labutti K."/>
            <person name="Andreopoulos B."/>
            <person name="Lipzen A."/>
            <person name="Chen C."/>
            <person name="Yanf M."/>
            <person name="Daum C."/>
            <person name="Ng V."/>
            <person name="Clum A."/>
            <person name="Steindorff A."/>
            <person name="Ohm R."/>
            <person name="Martin F."/>
            <person name="Silar P."/>
            <person name="Natvig D."/>
            <person name="Lalanne C."/>
            <person name="Gautier V."/>
            <person name="Ament-Velasquez S.L."/>
            <person name="Kruys A."/>
            <person name="Hutchinson M.I."/>
            <person name="Powell A.J."/>
            <person name="Barry K."/>
            <person name="Miller A.N."/>
            <person name="Grigoriev I.V."/>
            <person name="Debuchy R."/>
            <person name="Gladieux P."/>
            <person name="Thoren M.H."/>
            <person name="Johannesson H."/>
        </authorList>
    </citation>
    <scope>NUCLEOTIDE SEQUENCE</scope>
    <source>
        <strain evidence="2">CBS 540.89</strain>
    </source>
</reference>
<proteinExistence type="predicted"/>
<evidence type="ECO:0000313" key="3">
    <source>
        <dbReference type="Proteomes" id="UP001172159"/>
    </source>
</evidence>
<gene>
    <name evidence="2" type="ORF">B0T21DRAFT_348248</name>
</gene>
<name>A0AA40BKZ9_9PEZI</name>
<comment type="caution">
    <text evidence="2">The sequence shown here is derived from an EMBL/GenBank/DDBJ whole genome shotgun (WGS) entry which is preliminary data.</text>
</comment>
<feature type="compositionally biased region" description="Gly residues" evidence="1">
    <location>
        <begin position="314"/>
        <end position="343"/>
    </location>
</feature>
<evidence type="ECO:0000256" key="1">
    <source>
        <dbReference type="SAM" id="MobiDB-lite"/>
    </source>
</evidence>
<sequence>MCRRIKVFTRCCDKEVSRSDDIGSIVSSVMRAGKAFEIPLSINPSHPCSTASLQPSSITSSGETLYTLSCTMENPPWEEVYGQDFRSSFPAKCRECELKWIMGKFQNAGFTDRLVVNYYVQEDSEQRTPTKAHRQYLHEFVQGFVTLAIDKEFLRTLEQEISACCKEWQEAYTLIPSEHFVPVGEAPAPPTVERSGFAPRRPYANVLQFDYLEHAAAHDWDTKIAKLREDVGSLVESLLGAYSGGGQGIVAYTGRVHSILKSYGIASDIFSGPVNHMVVSHYGGRLSRLLDLSISELGRTRATVHGGSQEGDYRGGGSQGGGSQGGGSQGGGSQGGGSQGGGYQGGGYQGGGYQGGGYQGGGYQGGGYQGGGYQGGGYQAGGYQGGGYTYQRDAGGNQVAGYQGGGYMYRRAAGGNQVAGFGPTGFRTVNS</sequence>
<dbReference type="EMBL" id="JAUKTV010000006">
    <property type="protein sequence ID" value="KAK0736150.1"/>
    <property type="molecule type" value="Genomic_DNA"/>
</dbReference>
<feature type="region of interest" description="Disordered" evidence="1">
    <location>
        <begin position="303"/>
        <end position="343"/>
    </location>
</feature>
<dbReference type="AlphaFoldDB" id="A0AA40BKZ9"/>
<dbReference type="Proteomes" id="UP001172159">
    <property type="component" value="Unassembled WGS sequence"/>
</dbReference>